<dbReference type="PANTHER" id="PTHR33119:SF1">
    <property type="entry name" value="FE2OG DIOXYGENASE DOMAIN-CONTAINING PROTEIN"/>
    <property type="match status" value="1"/>
</dbReference>
<dbReference type="Pfam" id="PF14033">
    <property type="entry name" value="DUF4246"/>
    <property type="match status" value="1"/>
</dbReference>
<dbReference type="OrthoDB" id="415532at2759"/>
<dbReference type="InParanoid" id="G1XE77"/>
<reference evidence="2 3" key="1">
    <citation type="journal article" date="2011" name="PLoS Pathog.">
        <title>Genomic and proteomic analyses of the fungus Arthrobotrys oligospora provide insights into nematode-trap formation.</title>
        <authorList>
            <person name="Yang J."/>
            <person name="Wang L."/>
            <person name="Ji X."/>
            <person name="Feng Y."/>
            <person name="Li X."/>
            <person name="Zou C."/>
            <person name="Xu J."/>
            <person name="Ren Y."/>
            <person name="Mi Q."/>
            <person name="Wu J."/>
            <person name="Liu S."/>
            <person name="Liu Y."/>
            <person name="Huang X."/>
            <person name="Wang H."/>
            <person name="Niu X."/>
            <person name="Li J."/>
            <person name="Liang L."/>
            <person name="Luo Y."/>
            <person name="Ji K."/>
            <person name="Zhou W."/>
            <person name="Yu Z."/>
            <person name="Li G."/>
            <person name="Liu Y."/>
            <person name="Li L."/>
            <person name="Qiao M."/>
            <person name="Feng L."/>
            <person name="Zhang K.-Q."/>
        </authorList>
    </citation>
    <scope>NUCLEOTIDE SEQUENCE [LARGE SCALE GENOMIC DNA]</scope>
    <source>
        <strain evidence="3">ATCC 24927 / CBS 115.81 / DSM 1491</strain>
    </source>
</reference>
<dbReference type="InterPro" id="IPR049192">
    <property type="entry name" value="DUF4246_C"/>
</dbReference>
<accession>G1XE77</accession>
<dbReference type="HOGENOM" id="CLU_012066_3_1_1"/>
<comment type="caution">
    <text evidence="2">The sequence shown here is derived from an EMBL/GenBank/DDBJ whole genome shotgun (WGS) entry which is preliminary data.</text>
</comment>
<dbReference type="AlphaFoldDB" id="G1XE77"/>
<dbReference type="STRING" id="756982.G1XE77"/>
<name>G1XE77_ARTOA</name>
<evidence type="ECO:0000313" key="3">
    <source>
        <dbReference type="Proteomes" id="UP000008784"/>
    </source>
</evidence>
<evidence type="ECO:0000259" key="1">
    <source>
        <dbReference type="Pfam" id="PF14033"/>
    </source>
</evidence>
<organism evidence="2 3">
    <name type="scientific">Arthrobotrys oligospora (strain ATCC 24927 / CBS 115.81 / DSM 1491)</name>
    <name type="common">Nematode-trapping fungus</name>
    <name type="synonym">Didymozoophaga oligospora</name>
    <dbReference type="NCBI Taxonomy" id="756982"/>
    <lineage>
        <taxon>Eukaryota</taxon>
        <taxon>Fungi</taxon>
        <taxon>Dikarya</taxon>
        <taxon>Ascomycota</taxon>
        <taxon>Pezizomycotina</taxon>
        <taxon>Orbiliomycetes</taxon>
        <taxon>Orbiliales</taxon>
        <taxon>Orbiliaceae</taxon>
        <taxon>Orbilia</taxon>
        <taxon>Orbilia oligospora</taxon>
    </lineage>
</organism>
<dbReference type="PANTHER" id="PTHR33119">
    <property type="entry name" value="IFI3P"/>
    <property type="match status" value="1"/>
</dbReference>
<keyword evidence="3" id="KW-1185">Reference proteome</keyword>
<dbReference type="EMBL" id="ADOT01000140">
    <property type="protein sequence ID" value="EGX48483.1"/>
    <property type="molecule type" value="Genomic_DNA"/>
</dbReference>
<dbReference type="RefSeq" id="XP_011122789.1">
    <property type="nucleotide sequence ID" value="XM_011124487.1"/>
</dbReference>
<sequence length="525" mass="60434">MPIYTHPLDGSPKFPTNYLSDTEAALRTLSSRYREQSNWTNTLTNSKDLAEWVKNSKPKVTLVRTSDVDFLFQELVGYKKYVEKLEKTWKGLGPDVDAVWRMDGLLDKTWKKRLVDAAATLAEVPNKNRGWPANSPKEQIRDLLDPFMYAFVYNETFALKNGEFSQLPPRLPNEPDLEQYDHTGYWLPSEFIISEQGTSTKISSYINNLTLPGQDVLFHPILEKTFTQMLPLFDHALADLAGGGCLRNRSTRTASYTIGEDDYIGDYYSGNEGQPGNAWTPPKMVASRMLRGKTVKVIVRMLEVGLSPSNPIYQNPDPEIDGMANERIIATGMYLYAQQNVTNVSIEFKHRDFYPDREEMRRVRDSEGLLCRRDVGTTSMKENRAIVFPNVYERYILPFKLQNKQRDGFVKILCFHLCDPTDKETNQKLQTTRTVPPQQPGQFESMIRNTRRLGNLPEDVFQSILGYCIGTIMPMKKAMEYKETMVDDRGSTMLFGVNYDDDDKYDEIIENDYDEYGDGDFDDWF</sequence>
<dbReference type="InterPro" id="IPR025340">
    <property type="entry name" value="DUF4246"/>
</dbReference>
<evidence type="ECO:0000313" key="2">
    <source>
        <dbReference type="EMBL" id="EGX48483.1"/>
    </source>
</evidence>
<dbReference type="eggNOG" id="ENOG502QQIE">
    <property type="taxonomic scope" value="Eukaryota"/>
</dbReference>
<protein>
    <recommendedName>
        <fullName evidence="1">DUF4246 domain-containing protein</fullName>
    </recommendedName>
</protein>
<feature type="domain" description="DUF4246" evidence="1">
    <location>
        <begin position="68"/>
        <end position="440"/>
    </location>
</feature>
<proteinExistence type="predicted"/>
<gene>
    <name evidence="2" type="ORF">AOL_s00080g112</name>
</gene>
<dbReference type="Proteomes" id="UP000008784">
    <property type="component" value="Unassembled WGS sequence"/>
</dbReference>
<dbReference type="GeneID" id="22893678"/>